<organism evidence="2 3">
    <name type="scientific">Triparma laevis f. inornata</name>
    <dbReference type="NCBI Taxonomy" id="1714386"/>
    <lineage>
        <taxon>Eukaryota</taxon>
        <taxon>Sar</taxon>
        <taxon>Stramenopiles</taxon>
        <taxon>Ochrophyta</taxon>
        <taxon>Bolidophyceae</taxon>
        <taxon>Parmales</taxon>
        <taxon>Triparmaceae</taxon>
        <taxon>Triparma</taxon>
    </lineage>
</organism>
<reference evidence="3" key="1">
    <citation type="journal article" date="2023" name="Commun. Biol.">
        <title>Genome analysis of Parmales, the sister group of diatoms, reveals the evolutionary specialization of diatoms from phago-mixotrophs to photoautotrophs.</title>
        <authorList>
            <person name="Ban H."/>
            <person name="Sato S."/>
            <person name="Yoshikawa S."/>
            <person name="Yamada K."/>
            <person name="Nakamura Y."/>
            <person name="Ichinomiya M."/>
            <person name="Sato N."/>
            <person name="Blanc-Mathieu R."/>
            <person name="Endo H."/>
            <person name="Kuwata A."/>
            <person name="Ogata H."/>
        </authorList>
    </citation>
    <scope>NUCLEOTIDE SEQUENCE [LARGE SCALE GENOMIC DNA]</scope>
</reference>
<evidence type="ECO:0000313" key="3">
    <source>
        <dbReference type="Proteomes" id="UP001162640"/>
    </source>
</evidence>
<dbReference type="EMBL" id="BLQM01000004">
    <property type="protein sequence ID" value="GMH48223.1"/>
    <property type="molecule type" value="Genomic_DNA"/>
</dbReference>
<protein>
    <submittedName>
        <fullName evidence="2">Uncharacterized protein</fullName>
    </submittedName>
</protein>
<dbReference type="AlphaFoldDB" id="A0A9W7DRM0"/>
<feature type="signal peptide" evidence="1">
    <location>
        <begin position="1"/>
        <end position="19"/>
    </location>
</feature>
<name>A0A9W7DRM0_9STRA</name>
<proteinExistence type="predicted"/>
<sequence length="102" mass="11594">MHVGHLALFTKLLPSIITTYDCDVDYLIVMAFDKGDEFYDTDAGQKEMNTWLDENMAKPMALAGVKITFLFVQVDNTLRKPGPVFNAMLKQAYIAGADYFYR</sequence>
<dbReference type="Proteomes" id="UP001162640">
    <property type="component" value="Unassembled WGS sequence"/>
</dbReference>
<evidence type="ECO:0000313" key="2">
    <source>
        <dbReference type="EMBL" id="GMH48223.1"/>
    </source>
</evidence>
<keyword evidence="1" id="KW-0732">Signal</keyword>
<feature type="chain" id="PRO_5040973064" evidence="1">
    <location>
        <begin position="20"/>
        <end position="102"/>
    </location>
</feature>
<gene>
    <name evidence="2" type="ORF">TL16_g00241</name>
</gene>
<accession>A0A9W7DRM0</accession>
<comment type="caution">
    <text evidence="2">The sequence shown here is derived from an EMBL/GenBank/DDBJ whole genome shotgun (WGS) entry which is preliminary data.</text>
</comment>
<evidence type="ECO:0000256" key="1">
    <source>
        <dbReference type="SAM" id="SignalP"/>
    </source>
</evidence>